<gene>
    <name evidence="2" type="ORF">BJ508DRAFT_307644</name>
</gene>
<feature type="compositionally biased region" description="Low complexity" evidence="1">
    <location>
        <begin position="187"/>
        <end position="201"/>
    </location>
</feature>
<evidence type="ECO:0000313" key="2">
    <source>
        <dbReference type="EMBL" id="RPA80263.1"/>
    </source>
</evidence>
<proteinExistence type="predicted"/>
<feature type="compositionally biased region" description="Acidic residues" evidence="1">
    <location>
        <begin position="681"/>
        <end position="691"/>
    </location>
</feature>
<dbReference type="EMBL" id="ML119690">
    <property type="protein sequence ID" value="RPA80263.1"/>
    <property type="molecule type" value="Genomic_DNA"/>
</dbReference>
<feature type="compositionally biased region" description="Polar residues" evidence="1">
    <location>
        <begin position="235"/>
        <end position="266"/>
    </location>
</feature>
<dbReference type="Proteomes" id="UP000275078">
    <property type="component" value="Unassembled WGS sequence"/>
</dbReference>
<sequence length="718" mass="81011">MADMDSEEEMGNPSRLDSSTSRPSNQAPDNRSHSSDQVGRSRTIAIRESPAANDMSVQTRAVSDAQSSYSSQHNRPIRSGRRDTTYDHTHFDEDNEDVDPTFVREPKGRGNGGMRDQSHYEAPYPDQNQQVRRQYGDGQAGPSRQHGQARPSQNQMYEGPVSTYHHSPVEPSPLRYHSRNVQQPGQPSFAGAYSSPAPGSANQRPRGSQPQYRQSTQVQTPVRQQGPSRQPERFGQSSHQGQPSTPVQPTHQPMQATHQPMQATHHSQLDDGDGQAQDLIHASLSADAVTIVFPNAGVAHLVREYMHSEIRQMTAAFIRRIPCNIHPDWNPPPVSANELVVWSQTRAQFNWRLGVHKSHPDNRALIQWIRKQTMEQCLLQCGRQLNYAPWTQIPWEVKNRIIRRIHRLWNPITGWSMDLISDLCKMINEDMRSNGRKIARRRVLQQAFDVEYAMSFDESSFEGEQQQQQQTLRHSSSRRLRDSNDVDGFLGPVQKKSRSNSEQGGRRASTAHMGPPQHQVIFPDDSIRALIQCDTSALLFAQFELNGLDGLREGTSYISYEVFDDTNPDANATYCIHSESTSDDIQAFFRRIQFFRDNTMGREPATIMHIQSAYADDEHQPLPTDDHRSEDDADPSNHTFDAPFEHTEEDPEGEDENANYSQNSQDSEATIVGDATSVRDDEVDSSDSEEEVPAHDAGHQKQRQPSPPQKAAPQKAAP</sequence>
<organism evidence="2 3">
    <name type="scientific">Ascobolus immersus RN42</name>
    <dbReference type="NCBI Taxonomy" id="1160509"/>
    <lineage>
        <taxon>Eukaryota</taxon>
        <taxon>Fungi</taxon>
        <taxon>Dikarya</taxon>
        <taxon>Ascomycota</taxon>
        <taxon>Pezizomycotina</taxon>
        <taxon>Pezizomycetes</taxon>
        <taxon>Pezizales</taxon>
        <taxon>Ascobolaceae</taxon>
        <taxon>Ascobolus</taxon>
    </lineage>
</organism>
<reference evidence="2 3" key="1">
    <citation type="journal article" date="2018" name="Nat. Ecol. Evol.">
        <title>Pezizomycetes genomes reveal the molecular basis of ectomycorrhizal truffle lifestyle.</title>
        <authorList>
            <person name="Murat C."/>
            <person name="Payen T."/>
            <person name="Noel B."/>
            <person name="Kuo A."/>
            <person name="Morin E."/>
            <person name="Chen J."/>
            <person name="Kohler A."/>
            <person name="Krizsan K."/>
            <person name="Balestrini R."/>
            <person name="Da Silva C."/>
            <person name="Montanini B."/>
            <person name="Hainaut M."/>
            <person name="Levati E."/>
            <person name="Barry K.W."/>
            <person name="Belfiori B."/>
            <person name="Cichocki N."/>
            <person name="Clum A."/>
            <person name="Dockter R.B."/>
            <person name="Fauchery L."/>
            <person name="Guy J."/>
            <person name="Iotti M."/>
            <person name="Le Tacon F."/>
            <person name="Lindquist E.A."/>
            <person name="Lipzen A."/>
            <person name="Malagnac F."/>
            <person name="Mello A."/>
            <person name="Molinier V."/>
            <person name="Miyauchi S."/>
            <person name="Poulain J."/>
            <person name="Riccioni C."/>
            <person name="Rubini A."/>
            <person name="Sitrit Y."/>
            <person name="Splivallo R."/>
            <person name="Traeger S."/>
            <person name="Wang M."/>
            <person name="Zifcakova L."/>
            <person name="Wipf D."/>
            <person name="Zambonelli A."/>
            <person name="Paolocci F."/>
            <person name="Nowrousian M."/>
            <person name="Ottonello S."/>
            <person name="Baldrian P."/>
            <person name="Spatafora J.W."/>
            <person name="Henrissat B."/>
            <person name="Nagy L.G."/>
            <person name="Aury J.M."/>
            <person name="Wincker P."/>
            <person name="Grigoriev I.V."/>
            <person name="Bonfante P."/>
            <person name="Martin F.M."/>
        </authorList>
    </citation>
    <scope>NUCLEOTIDE SEQUENCE [LARGE SCALE GENOMIC DNA]</scope>
    <source>
        <strain evidence="2 3">RN42</strain>
    </source>
</reference>
<feature type="compositionally biased region" description="Basic and acidic residues" evidence="1">
    <location>
        <begin position="618"/>
        <end position="630"/>
    </location>
</feature>
<feature type="compositionally biased region" description="Polar residues" evidence="1">
    <location>
        <begin position="15"/>
        <end position="40"/>
    </location>
</feature>
<dbReference type="AlphaFoldDB" id="A0A3N4I2D7"/>
<feature type="compositionally biased region" description="Polar residues" evidence="1">
    <location>
        <begin position="55"/>
        <end position="74"/>
    </location>
</feature>
<keyword evidence="3" id="KW-1185">Reference proteome</keyword>
<evidence type="ECO:0000313" key="3">
    <source>
        <dbReference type="Proteomes" id="UP000275078"/>
    </source>
</evidence>
<feature type="compositionally biased region" description="Low complexity" evidence="1">
    <location>
        <begin position="465"/>
        <end position="474"/>
    </location>
</feature>
<feature type="compositionally biased region" description="Acidic residues" evidence="1">
    <location>
        <begin position="647"/>
        <end position="657"/>
    </location>
</feature>
<feature type="region of interest" description="Disordered" evidence="1">
    <location>
        <begin position="459"/>
        <end position="518"/>
    </location>
</feature>
<evidence type="ECO:0000256" key="1">
    <source>
        <dbReference type="SAM" id="MobiDB-lite"/>
    </source>
</evidence>
<feature type="compositionally biased region" description="Acidic residues" evidence="1">
    <location>
        <begin position="1"/>
        <end position="10"/>
    </location>
</feature>
<name>A0A3N4I2D7_ASCIM</name>
<feature type="region of interest" description="Disordered" evidence="1">
    <location>
        <begin position="618"/>
        <end position="718"/>
    </location>
</feature>
<feature type="compositionally biased region" description="Polar residues" evidence="1">
    <location>
        <begin position="658"/>
        <end position="668"/>
    </location>
</feature>
<accession>A0A3N4I2D7</accession>
<feature type="compositionally biased region" description="Polar residues" evidence="1">
    <location>
        <begin position="202"/>
        <end position="228"/>
    </location>
</feature>
<feature type="region of interest" description="Disordered" evidence="1">
    <location>
        <begin position="1"/>
        <end position="274"/>
    </location>
</feature>
<feature type="compositionally biased region" description="Basic and acidic residues" evidence="1">
    <location>
        <begin position="80"/>
        <end position="92"/>
    </location>
</feature>
<protein>
    <submittedName>
        <fullName evidence="2">Uncharacterized protein</fullName>
    </submittedName>
</protein>